<protein>
    <submittedName>
        <fullName evidence="2">Uncharacterized protein</fullName>
    </submittedName>
</protein>
<proteinExistence type="predicted"/>
<keyword evidence="1" id="KW-0732">Signal</keyword>
<feature type="chain" id="PRO_5041392769" evidence="1">
    <location>
        <begin position="45"/>
        <end position="136"/>
    </location>
</feature>
<sequence length="136" mass="15316">MMFYTTMNVVPKNNVGPKNKAIRVRLAQVMLMSGLAFWALGAQAYEKTIEKTVDIYYNAKTGCQGGKTEVLSVTTLAESKHQQKPDAEVLPDDYEAKVRIDTCGVKGVFLVWLRYQAPWYTILSQTSFRSTPELSQ</sequence>
<dbReference type="AlphaFoldDB" id="A0AA37WN77"/>
<dbReference type="RefSeq" id="WP_232593823.1">
    <property type="nucleotide sequence ID" value="NZ_BSPD01000073.1"/>
</dbReference>
<organism evidence="2 3">
    <name type="scientific">Marinibactrum halimedae</name>
    <dbReference type="NCBI Taxonomy" id="1444977"/>
    <lineage>
        <taxon>Bacteria</taxon>
        <taxon>Pseudomonadati</taxon>
        <taxon>Pseudomonadota</taxon>
        <taxon>Gammaproteobacteria</taxon>
        <taxon>Cellvibrionales</taxon>
        <taxon>Cellvibrionaceae</taxon>
        <taxon>Marinibactrum</taxon>
    </lineage>
</organism>
<name>A0AA37WN77_9GAMM</name>
<evidence type="ECO:0000313" key="2">
    <source>
        <dbReference type="EMBL" id="GLS27303.1"/>
    </source>
</evidence>
<accession>A0AA37WN77</accession>
<reference evidence="2 3" key="1">
    <citation type="journal article" date="2014" name="Int. J. Syst. Evol. Microbiol.">
        <title>Complete genome sequence of Corynebacterium casei LMG S-19264T (=DSM 44701T), isolated from a smear-ripened cheese.</title>
        <authorList>
            <consortium name="US DOE Joint Genome Institute (JGI-PGF)"/>
            <person name="Walter F."/>
            <person name="Albersmeier A."/>
            <person name="Kalinowski J."/>
            <person name="Ruckert C."/>
        </authorList>
    </citation>
    <scope>NUCLEOTIDE SEQUENCE [LARGE SCALE GENOMIC DNA]</scope>
    <source>
        <strain evidence="2 3">NBRC 110095</strain>
    </source>
</reference>
<gene>
    <name evidence="2" type="ORF">GCM10007877_30220</name>
</gene>
<dbReference type="Proteomes" id="UP001156870">
    <property type="component" value="Unassembled WGS sequence"/>
</dbReference>
<dbReference type="EMBL" id="BSPD01000073">
    <property type="protein sequence ID" value="GLS27303.1"/>
    <property type="molecule type" value="Genomic_DNA"/>
</dbReference>
<keyword evidence="3" id="KW-1185">Reference proteome</keyword>
<evidence type="ECO:0000313" key="3">
    <source>
        <dbReference type="Proteomes" id="UP001156870"/>
    </source>
</evidence>
<comment type="caution">
    <text evidence="2">The sequence shown here is derived from an EMBL/GenBank/DDBJ whole genome shotgun (WGS) entry which is preliminary data.</text>
</comment>
<evidence type="ECO:0000256" key="1">
    <source>
        <dbReference type="SAM" id="SignalP"/>
    </source>
</evidence>
<feature type="signal peptide" evidence="1">
    <location>
        <begin position="1"/>
        <end position="44"/>
    </location>
</feature>